<dbReference type="Pfam" id="PF07394">
    <property type="entry name" value="DUF1501"/>
    <property type="match status" value="1"/>
</dbReference>
<name>A0A5C5WKH4_9BACT</name>
<sequence length="413" mass="44907">MLIHSDSNRRQFLKSSIGGAAAIGVGASLPRCFSDAAAAGLNQDEKILVVLQMSGGNDGLNTIVPFADEQYRAVRPKLAIAESEVLKYDNDTGLHPAMIGMHELLQAGQFAAVRNVGYENPNRSHFEAMDIWHTCRRKDDPRPDGWLGRFLDQQPSADGGDVPALHLGRDQQPFALSSTSVRVPTVKELAEFQLRGKDKKALSLLLQSSSPANGNEENELLGFLQSSTMSAIAASERVTQAAQDYKSDVAYPDTDLGKKLRVVAQLIDAGLSTRIYYLQHDGFDTHAQQAATHTVLLRQWSDAVSAFVRDLSGQGHGQRVCVMTFSEFGRRVAENASEGTDHGAAGPMFLCGGGINAGIIGKQPDLVDLQDGDLKHEYDFRQVYATVLQSWLGTKAAPILGRNYETLPLFKPT</sequence>
<evidence type="ECO:0000313" key="1">
    <source>
        <dbReference type="EMBL" id="TWT51107.1"/>
    </source>
</evidence>
<evidence type="ECO:0008006" key="3">
    <source>
        <dbReference type="Google" id="ProtNLM"/>
    </source>
</evidence>
<dbReference type="PANTHER" id="PTHR43737:SF1">
    <property type="entry name" value="DUF1501 DOMAIN-CONTAINING PROTEIN"/>
    <property type="match status" value="1"/>
</dbReference>
<dbReference type="Proteomes" id="UP000316598">
    <property type="component" value="Unassembled WGS sequence"/>
</dbReference>
<accession>A0A5C5WKH4</accession>
<dbReference type="InterPro" id="IPR010869">
    <property type="entry name" value="DUF1501"/>
</dbReference>
<protein>
    <recommendedName>
        <fullName evidence="3">DUF1501 domain-containing protein</fullName>
    </recommendedName>
</protein>
<dbReference type="EMBL" id="SJPI01000002">
    <property type="protein sequence ID" value="TWT51107.1"/>
    <property type="molecule type" value="Genomic_DNA"/>
</dbReference>
<evidence type="ECO:0000313" key="2">
    <source>
        <dbReference type="Proteomes" id="UP000316598"/>
    </source>
</evidence>
<dbReference type="PANTHER" id="PTHR43737">
    <property type="entry name" value="BLL7424 PROTEIN"/>
    <property type="match status" value="1"/>
</dbReference>
<reference evidence="1 2" key="1">
    <citation type="submission" date="2019-02" db="EMBL/GenBank/DDBJ databases">
        <title>Deep-cultivation of Planctomycetes and their phenomic and genomic characterization uncovers novel biology.</title>
        <authorList>
            <person name="Wiegand S."/>
            <person name="Jogler M."/>
            <person name="Boedeker C."/>
            <person name="Pinto D."/>
            <person name="Vollmers J."/>
            <person name="Rivas-Marin E."/>
            <person name="Kohn T."/>
            <person name="Peeters S.H."/>
            <person name="Heuer A."/>
            <person name="Rast P."/>
            <person name="Oberbeckmann S."/>
            <person name="Bunk B."/>
            <person name="Jeske O."/>
            <person name="Meyerdierks A."/>
            <person name="Storesund J.E."/>
            <person name="Kallscheuer N."/>
            <person name="Luecker S."/>
            <person name="Lage O.M."/>
            <person name="Pohl T."/>
            <person name="Merkel B.J."/>
            <person name="Hornburger P."/>
            <person name="Mueller R.-W."/>
            <person name="Bruemmer F."/>
            <person name="Labrenz M."/>
            <person name="Spormann A.M."/>
            <person name="Op Den Camp H."/>
            <person name="Overmann J."/>
            <person name="Amann R."/>
            <person name="Jetten M.S.M."/>
            <person name="Mascher T."/>
            <person name="Medema M.H."/>
            <person name="Devos D.P."/>
            <person name="Kaster A.-K."/>
            <person name="Ovreas L."/>
            <person name="Rohde M."/>
            <person name="Galperin M.Y."/>
            <person name="Jogler C."/>
        </authorList>
    </citation>
    <scope>NUCLEOTIDE SEQUENCE [LARGE SCALE GENOMIC DNA]</scope>
    <source>
        <strain evidence="1 2">Pla22</strain>
    </source>
</reference>
<comment type="caution">
    <text evidence="1">The sequence shown here is derived from an EMBL/GenBank/DDBJ whole genome shotgun (WGS) entry which is preliminary data.</text>
</comment>
<dbReference type="RefSeq" id="WP_165440737.1">
    <property type="nucleotide sequence ID" value="NZ_SJPI01000002.1"/>
</dbReference>
<gene>
    <name evidence="1" type="ORF">Pla22_38840</name>
</gene>
<keyword evidence="2" id="KW-1185">Reference proteome</keyword>
<proteinExistence type="predicted"/>
<organism evidence="1 2">
    <name type="scientific">Rubripirellula amarantea</name>
    <dbReference type="NCBI Taxonomy" id="2527999"/>
    <lineage>
        <taxon>Bacteria</taxon>
        <taxon>Pseudomonadati</taxon>
        <taxon>Planctomycetota</taxon>
        <taxon>Planctomycetia</taxon>
        <taxon>Pirellulales</taxon>
        <taxon>Pirellulaceae</taxon>
        <taxon>Rubripirellula</taxon>
    </lineage>
</organism>
<dbReference type="PROSITE" id="PS51318">
    <property type="entry name" value="TAT"/>
    <property type="match status" value="1"/>
</dbReference>
<dbReference type="InterPro" id="IPR006311">
    <property type="entry name" value="TAT_signal"/>
</dbReference>
<dbReference type="AlphaFoldDB" id="A0A5C5WKH4"/>